<dbReference type="PROSITE" id="PS51779">
    <property type="entry name" value="POTRA"/>
    <property type="match status" value="1"/>
</dbReference>
<accession>A0A926E1M9</accession>
<feature type="compositionally biased region" description="Basic residues" evidence="8">
    <location>
        <begin position="1"/>
        <end position="12"/>
    </location>
</feature>
<feature type="region of interest" description="Disordered" evidence="8">
    <location>
        <begin position="369"/>
        <end position="416"/>
    </location>
</feature>
<proteinExistence type="predicted"/>
<dbReference type="InterPro" id="IPR013685">
    <property type="entry name" value="POTRA_FtsQ_type"/>
</dbReference>
<evidence type="ECO:0000256" key="3">
    <source>
        <dbReference type="ARBA" id="ARBA00022618"/>
    </source>
</evidence>
<dbReference type="InterPro" id="IPR034746">
    <property type="entry name" value="POTRA"/>
</dbReference>
<dbReference type="Pfam" id="PF03799">
    <property type="entry name" value="FtsQ_DivIB_C"/>
    <property type="match status" value="1"/>
</dbReference>
<evidence type="ECO:0000256" key="7">
    <source>
        <dbReference type="ARBA" id="ARBA00023306"/>
    </source>
</evidence>
<dbReference type="InterPro" id="IPR005548">
    <property type="entry name" value="Cell_div_FtsQ/DivIB_C"/>
</dbReference>
<evidence type="ECO:0000256" key="6">
    <source>
        <dbReference type="ARBA" id="ARBA00023136"/>
    </source>
</evidence>
<keyword evidence="6 9" id="KW-0472">Membrane</keyword>
<dbReference type="AlphaFoldDB" id="A0A926E1M9"/>
<keyword evidence="2" id="KW-1003">Cell membrane</keyword>
<comment type="subcellular location">
    <subcellularLocation>
        <location evidence="1">Membrane</location>
    </subcellularLocation>
</comment>
<evidence type="ECO:0000256" key="4">
    <source>
        <dbReference type="ARBA" id="ARBA00022692"/>
    </source>
</evidence>
<feature type="transmembrane region" description="Helical" evidence="9">
    <location>
        <begin position="121"/>
        <end position="145"/>
    </location>
</feature>
<evidence type="ECO:0000256" key="5">
    <source>
        <dbReference type="ARBA" id="ARBA00022989"/>
    </source>
</evidence>
<evidence type="ECO:0000313" key="11">
    <source>
        <dbReference type="EMBL" id="MBC8559969.1"/>
    </source>
</evidence>
<keyword evidence="4 9" id="KW-0812">Transmembrane</keyword>
<gene>
    <name evidence="11" type="ORF">H8710_07820</name>
</gene>
<feature type="region of interest" description="Disordered" evidence="8">
    <location>
        <begin position="1"/>
        <end position="114"/>
    </location>
</feature>
<keyword evidence="3" id="KW-0132">Cell division</keyword>
<evidence type="ECO:0000256" key="9">
    <source>
        <dbReference type="SAM" id="Phobius"/>
    </source>
</evidence>
<evidence type="ECO:0000259" key="10">
    <source>
        <dbReference type="PROSITE" id="PS51779"/>
    </source>
</evidence>
<evidence type="ECO:0000256" key="2">
    <source>
        <dbReference type="ARBA" id="ARBA00022475"/>
    </source>
</evidence>
<feature type="compositionally biased region" description="Low complexity" evidence="8">
    <location>
        <begin position="384"/>
        <end position="394"/>
    </location>
</feature>
<keyword evidence="7" id="KW-0131">Cell cycle</keyword>
<reference evidence="11" key="1">
    <citation type="submission" date="2020-08" db="EMBL/GenBank/DDBJ databases">
        <title>Genome public.</title>
        <authorList>
            <person name="Liu C."/>
            <person name="Sun Q."/>
        </authorList>
    </citation>
    <scope>NUCLEOTIDE SEQUENCE</scope>
    <source>
        <strain evidence="11">NSJ-33</strain>
    </source>
</reference>
<keyword evidence="5 9" id="KW-1133">Transmembrane helix</keyword>
<evidence type="ECO:0000256" key="1">
    <source>
        <dbReference type="ARBA" id="ARBA00004370"/>
    </source>
</evidence>
<feature type="domain" description="POTRA" evidence="10">
    <location>
        <begin position="145"/>
        <end position="214"/>
    </location>
</feature>
<protein>
    <submittedName>
        <fullName evidence="11">FtsQ-type POTRA domain-containing protein</fullName>
    </submittedName>
</protein>
<dbReference type="EMBL" id="JACRSV010000002">
    <property type="protein sequence ID" value="MBC8559969.1"/>
    <property type="molecule type" value="Genomic_DNA"/>
</dbReference>
<dbReference type="PANTHER" id="PTHR37820">
    <property type="entry name" value="CELL DIVISION PROTEIN DIVIB"/>
    <property type="match status" value="1"/>
</dbReference>
<dbReference type="Proteomes" id="UP000610760">
    <property type="component" value="Unassembled WGS sequence"/>
</dbReference>
<keyword evidence="12" id="KW-1185">Reference proteome</keyword>
<dbReference type="PANTHER" id="PTHR37820:SF1">
    <property type="entry name" value="CELL DIVISION PROTEIN FTSQ"/>
    <property type="match status" value="1"/>
</dbReference>
<dbReference type="InterPro" id="IPR050487">
    <property type="entry name" value="FtsQ_DivIB"/>
</dbReference>
<feature type="compositionally biased region" description="Low complexity" evidence="8">
    <location>
        <begin position="47"/>
        <end position="56"/>
    </location>
</feature>
<comment type="caution">
    <text evidence="11">The sequence shown here is derived from an EMBL/GenBank/DDBJ whole genome shotgun (WGS) entry which is preliminary data.</text>
</comment>
<evidence type="ECO:0000256" key="8">
    <source>
        <dbReference type="SAM" id="MobiDB-lite"/>
    </source>
</evidence>
<dbReference type="Pfam" id="PF08478">
    <property type="entry name" value="POTRA_1"/>
    <property type="match status" value="1"/>
</dbReference>
<dbReference type="GO" id="GO:0051301">
    <property type="term" value="P:cell division"/>
    <property type="evidence" value="ECO:0007669"/>
    <property type="project" value="UniProtKB-KW"/>
</dbReference>
<name>A0A926E1M9_9FIRM</name>
<evidence type="ECO:0000313" key="12">
    <source>
        <dbReference type="Proteomes" id="UP000610760"/>
    </source>
</evidence>
<dbReference type="RefSeq" id="WP_249294939.1">
    <property type="nucleotide sequence ID" value="NZ_JACRSV010000002.1"/>
</dbReference>
<dbReference type="GO" id="GO:0005886">
    <property type="term" value="C:plasma membrane"/>
    <property type="evidence" value="ECO:0007669"/>
    <property type="project" value="TreeGrafter"/>
</dbReference>
<dbReference type="Gene3D" id="3.10.20.310">
    <property type="entry name" value="membrane protein fhac"/>
    <property type="match status" value="1"/>
</dbReference>
<organism evidence="11 12">
    <name type="scientific">Fumia xinanensis</name>
    <dbReference type="NCBI Taxonomy" id="2763659"/>
    <lineage>
        <taxon>Bacteria</taxon>
        <taxon>Bacillati</taxon>
        <taxon>Bacillota</taxon>
        <taxon>Clostridia</taxon>
        <taxon>Eubacteriales</taxon>
        <taxon>Oscillospiraceae</taxon>
        <taxon>Fumia</taxon>
    </lineage>
</organism>
<sequence>MPTKKGKQKPTKKPAAGSKKPVSDSKTIPFSDPFYDNYTPRSSGGTPSSYRSPSPQRRGDMLSGPPRPIPQNGKRKKAKTSSSRKPAKNAAAAQQKRQQQLRQEQIAKTQRRRRKKKKRNYTLYYIILAVFLIVAGVTLSLTVFFNIEDIQVTGSSIYTLSDLDGVLEAKPGDNLLRLNTKSLSETVLQNLKKADKVDVKRVFPTTLLVEIEDGVPQTQLYYESRYYTLSQRGRVLDIADESVPNVPAVIGPKPEGAQIGSYIDLVLENEEKDWLKILFKELEKSGLNDISVVDISSTISLKLYYQNRIEIKLGSFSELDTKLAMVKAVFDSGDIGIEESGTIDISDPDKMYVDSDAKLDLTGISTEGWTWKDPSPYDASLEDGTSSGETGSEGQPSPDESSASPEGKTPPEETSS</sequence>
<feature type="compositionally biased region" description="Low complexity" evidence="8">
    <location>
        <begin position="80"/>
        <end position="108"/>
    </location>
</feature>